<dbReference type="Proteomes" id="UP000035214">
    <property type="component" value="Unassembled WGS sequence"/>
</dbReference>
<evidence type="ECO:0000313" key="2">
    <source>
        <dbReference type="EMBL" id="KLA23568.1"/>
    </source>
</evidence>
<gene>
    <name evidence="2" type="ORF">B4077_6155</name>
</gene>
<evidence type="ECO:0000256" key="1">
    <source>
        <dbReference type="SAM" id="Phobius"/>
    </source>
</evidence>
<keyword evidence="1" id="KW-0812">Transmembrane</keyword>
<proteinExistence type="predicted"/>
<feature type="transmembrane region" description="Helical" evidence="1">
    <location>
        <begin position="53"/>
        <end position="77"/>
    </location>
</feature>
<organism evidence="2 3">
    <name type="scientific">Bacillus cereus</name>
    <dbReference type="NCBI Taxonomy" id="1396"/>
    <lineage>
        <taxon>Bacteria</taxon>
        <taxon>Bacillati</taxon>
        <taxon>Bacillota</taxon>
        <taxon>Bacilli</taxon>
        <taxon>Bacillales</taxon>
        <taxon>Bacillaceae</taxon>
        <taxon>Bacillus</taxon>
        <taxon>Bacillus cereus group</taxon>
    </lineage>
</organism>
<keyword evidence="1" id="KW-1133">Transmembrane helix</keyword>
<dbReference type="Pfam" id="PF12666">
    <property type="entry name" value="PrgI"/>
    <property type="match status" value="1"/>
</dbReference>
<reference evidence="2 3" key="1">
    <citation type="submission" date="2015-04" db="EMBL/GenBank/DDBJ databases">
        <title>Draft Genome Sequences of Eight Spore-Forming Food Isolates of Bacillus cereus Genome sequencing.</title>
        <authorList>
            <person name="Krawcyk A.O."/>
            <person name="de Jong A."/>
            <person name="Eijlander R.T."/>
            <person name="Berendsen E.M."/>
            <person name="Holsappel S."/>
            <person name="Wells-Bennik M."/>
            <person name="Kuipers O.P."/>
        </authorList>
    </citation>
    <scope>NUCLEOTIDE SEQUENCE [LARGE SCALE GENOMIC DNA]</scope>
    <source>
        <strain evidence="2 3">B4077</strain>
    </source>
</reference>
<comment type="caution">
    <text evidence="2">The sequence shown here is derived from an EMBL/GenBank/DDBJ whole genome shotgun (WGS) entry which is preliminary data.</text>
</comment>
<dbReference type="PATRIC" id="fig|1396.428.peg.1989"/>
<evidence type="ECO:0008006" key="4">
    <source>
        <dbReference type="Google" id="ProtNLM"/>
    </source>
</evidence>
<keyword evidence="1" id="KW-0472">Membrane</keyword>
<evidence type="ECO:0000313" key="3">
    <source>
        <dbReference type="Proteomes" id="UP000035214"/>
    </source>
</evidence>
<dbReference type="EMBL" id="LCYI01000054">
    <property type="protein sequence ID" value="KLA23568.1"/>
    <property type="molecule type" value="Genomic_DNA"/>
</dbReference>
<dbReference type="AlphaFoldDB" id="A0A0G8EH62"/>
<sequence length="116" mass="13536">MRKVTVPVDMTSEQKTLLGVLSKRQLIYLLGGGASLYLYVPFFWRLFAPFDAVVAFFICLILAIPTVVGVIAFAFIYKEKQHMYLDKYFLIKMRSRSEKGKWRKGYEPTTWVKENL</sequence>
<accession>A0A0G8EH62</accession>
<dbReference type="InterPro" id="IPR024414">
    <property type="entry name" value="Uncharacterised_PrgI"/>
</dbReference>
<protein>
    <recommendedName>
        <fullName evidence="4">PrgI family protein</fullName>
    </recommendedName>
</protein>
<feature type="transmembrane region" description="Helical" evidence="1">
    <location>
        <begin position="26"/>
        <end position="47"/>
    </location>
</feature>
<dbReference type="RefSeq" id="WP_046956611.1">
    <property type="nucleotide sequence ID" value="NZ_LCYI01000054.1"/>
</dbReference>
<name>A0A0G8EH62_BACCE</name>